<dbReference type="RefSeq" id="XP_067059516.1">
    <property type="nucleotide sequence ID" value="XM_067202866.1"/>
</dbReference>
<feature type="compositionally biased region" description="Low complexity" evidence="2">
    <location>
        <begin position="263"/>
        <end position="274"/>
    </location>
</feature>
<keyword evidence="5" id="KW-1185">Reference proteome</keyword>
<dbReference type="GeneID" id="92356800"/>
<sequence length="802" mass="87543">MDAYNGMEAPLSGRSGSSVAKLLLAAAVPFLCLRAFAVLHRVWPNFLYRRLTSRFDRQIAAVVERVRPNRIIQDDIMILSIMGYVSYCYVRAMQSDAGACDAVAAADYEYSFLFDKSGMFEEDWVPYSARFHTFLGRVIASCMELSVVPSSGNSVQVEPGLFVRCLPNKYVTGGGSGKNERWSAESQQSSEGAHSRKRPDAEAGALDQVDKLNKYMFYGMRKHAENMDERSEPRVDGRTNEVSSEEGPFDSDAQSHRPRGKESGSTSSNQSESTCFEDYEHVPEERIVVLEYRQPLPHEYSRALCNHVNTLDGVLDYDASRSAEDVIEGFLGRVHAWYLGHMAQSKRTALIAIYPSTRMAEFAKVGARALESNNSAAFADFSGRYYVLDSAASASEETTSATAGSSASSSVKAGATTGDGVAATVPKLKTTTVAGGLLGLRSAAASSGSRGKTFNSLFFPEKAKVLSLIDDFMEERGCFGVPGVVPRLTFLLRGAPGTGKTSFVKALARYLRRNLVIVSMSEIITVDELHRILQPFSMELRGSSESQSTEPISVSPHQSVYVFEDFDAVGDAWKALMEGQEERKKLTEERRLEKTTMFSGEGAASSSGGDGENAQATSPSSSADSRTGNSFDSPEYRGSDSDDGGTDGSDAFLLQNDVYDQLARDRLTVERFIDLFNGFNLSDSFIAVFTTNHPQKIHPLITSSFMMDVTLDMGTLDDECAAQMVEHYYAAELAGQRADRSSGRHLSSSQLAALRVALQEFKARSKGLSGALLEKMCVECDTIAVLTARLSSMDSLDVTDVF</sequence>
<feature type="compositionally biased region" description="Basic and acidic residues" evidence="2">
    <location>
        <begin position="582"/>
        <end position="594"/>
    </location>
</feature>
<dbReference type="Gene3D" id="3.40.50.300">
    <property type="entry name" value="P-loop containing nucleotide triphosphate hydrolases"/>
    <property type="match status" value="1"/>
</dbReference>
<dbReference type="SUPFAM" id="SSF52540">
    <property type="entry name" value="P-loop containing nucleoside triphosphate hydrolases"/>
    <property type="match status" value="1"/>
</dbReference>
<dbReference type="GO" id="GO:0016887">
    <property type="term" value="F:ATP hydrolysis activity"/>
    <property type="evidence" value="ECO:0007669"/>
    <property type="project" value="InterPro"/>
</dbReference>
<dbReference type="InterPro" id="IPR050747">
    <property type="entry name" value="Mitochondrial_chaperone_BCS1"/>
</dbReference>
<reference evidence="5" key="2">
    <citation type="journal article" date="2021" name="Sci. Data">
        <title>Chromosome-scale genome sequencing, assembly and annotation of six genomes from subfamily Leishmaniinae.</title>
        <authorList>
            <person name="Almutairi H."/>
            <person name="Urbaniak M.D."/>
            <person name="Bates M.D."/>
            <person name="Jariyapan N."/>
            <person name="Kwakye-Nuako G."/>
            <person name="Thomaz Soccol V."/>
            <person name="Al-Salem W.S."/>
            <person name="Dillon R.J."/>
            <person name="Bates P.A."/>
            <person name="Gatherer D."/>
        </authorList>
    </citation>
    <scope>NUCLEOTIDE SEQUENCE [LARGE SCALE GENOMIC DNA]</scope>
</reference>
<proteinExistence type="inferred from homology"/>
<feature type="compositionally biased region" description="Polar residues" evidence="2">
    <location>
        <begin position="614"/>
        <end position="632"/>
    </location>
</feature>
<dbReference type="InterPro" id="IPR027417">
    <property type="entry name" value="P-loop_NTPase"/>
</dbReference>
<evidence type="ECO:0000256" key="2">
    <source>
        <dbReference type="SAM" id="MobiDB-lite"/>
    </source>
</evidence>
<accession>A0A836G767</accession>
<feature type="region of interest" description="Disordered" evidence="2">
    <location>
        <begin position="398"/>
        <end position="417"/>
    </location>
</feature>
<dbReference type="Proteomes" id="UP000674143">
    <property type="component" value="Unassembled WGS sequence"/>
</dbReference>
<dbReference type="EMBL" id="JAFHLR010000034">
    <property type="protein sequence ID" value="KAG5467714.1"/>
    <property type="molecule type" value="Genomic_DNA"/>
</dbReference>
<dbReference type="Pfam" id="PF00004">
    <property type="entry name" value="AAA"/>
    <property type="match status" value="1"/>
</dbReference>
<protein>
    <recommendedName>
        <fullName evidence="3">AAA+ ATPase domain-containing protein</fullName>
    </recommendedName>
</protein>
<dbReference type="KEGG" id="loi:92356800"/>
<dbReference type="InterPro" id="IPR003959">
    <property type="entry name" value="ATPase_AAA_core"/>
</dbReference>
<dbReference type="AlphaFoldDB" id="A0A836G767"/>
<dbReference type="GO" id="GO:0005524">
    <property type="term" value="F:ATP binding"/>
    <property type="evidence" value="ECO:0007669"/>
    <property type="project" value="InterPro"/>
</dbReference>
<evidence type="ECO:0000313" key="4">
    <source>
        <dbReference type="EMBL" id="KAG5467714.1"/>
    </source>
</evidence>
<name>A0A836G767_9TRYP</name>
<feature type="region of interest" description="Disordered" evidence="2">
    <location>
        <begin position="582"/>
        <end position="649"/>
    </location>
</feature>
<gene>
    <name evidence="4" type="ORF">LSCM4_00793</name>
</gene>
<feature type="domain" description="AAA+ ATPase" evidence="3">
    <location>
        <begin position="486"/>
        <end position="717"/>
    </location>
</feature>
<feature type="region of interest" description="Disordered" evidence="2">
    <location>
        <begin position="224"/>
        <end position="276"/>
    </location>
</feature>
<dbReference type="InterPro" id="IPR003593">
    <property type="entry name" value="AAA+_ATPase"/>
</dbReference>
<dbReference type="PANTHER" id="PTHR23070">
    <property type="entry name" value="BCS1 AAA-TYPE ATPASE"/>
    <property type="match status" value="1"/>
</dbReference>
<reference evidence="5" key="1">
    <citation type="journal article" date="2021" name="Microbiol. Resour. Announc.">
        <title>LGAAP: Leishmaniinae Genome Assembly and Annotation Pipeline.</title>
        <authorList>
            <person name="Almutairi H."/>
            <person name="Urbaniak M.D."/>
            <person name="Bates M.D."/>
            <person name="Jariyapan N."/>
            <person name="Kwakye-Nuako G."/>
            <person name="Thomaz-Soccol V."/>
            <person name="Al-Salem W.S."/>
            <person name="Dillon R.J."/>
            <person name="Bates P.A."/>
            <person name="Gatherer D."/>
        </authorList>
    </citation>
    <scope>NUCLEOTIDE SEQUENCE [LARGE SCALE GENOMIC DNA]</scope>
</reference>
<feature type="compositionally biased region" description="Low complexity" evidence="2">
    <location>
        <begin position="595"/>
        <end position="607"/>
    </location>
</feature>
<evidence type="ECO:0000259" key="3">
    <source>
        <dbReference type="SMART" id="SM00382"/>
    </source>
</evidence>
<feature type="compositionally biased region" description="Basic and acidic residues" evidence="2">
    <location>
        <begin position="224"/>
        <end position="239"/>
    </location>
</feature>
<dbReference type="SMART" id="SM00382">
    <property type="entry name" value="AAA"/>
    <property type="match status" value="1"/>
</dbReference>
<organism evidence="4 5">
    <name type="scientific">Leishmania orientalis</name>
    <dbReference type="NCBI Taxonomy" id="2249476"/>
    <lineage>
        <taxon>Eukaryota</taxon>
        <taxon>Discoba</taxon>
        <taxon>Euglenozoa</taxon>
        <taxon>Kinetoplastea</taxon>
        <taxon>Metakinetoplastina</taxon>
        <taxon>Trypanosomatida</taxon>
        <taxon>Trypanosomatidae</taxon>
        <taxon>Leishmaniinae</taxon>
        <taxon>Leishmania</taxon>
    </lineage>
</organism>
<evidence type="ECO:0000256" key="1">
    <source>
        <dbReference type="ARBA" id="ARBA00007448"/>
    </source>
</evidence>
<comment type="caution">
    <text evidence="4">The sequence shown here is derived from an EMBL/GenBank/DDBJ whole genome shotgun (WGS) entry which is preliminary data.</text>
</comment>
<evidence type="ECO:0000313" key="5">
    <source>
        <dbReference type="Proteomes" id="UP000674143"/>
    </source>
</evidence>
<comment type="similarity">
    <text evidence="1">Belongs to the AAA ATPase family. BCS1 subfamily.</text>
</comment>
<feature type="region of interest" description="Disordered" evidence="2">
    <location>
        <begin position="175"/>
        <end position="205"/>
    </location>
</feature>